<dbReference type="InterPro" id="IPR045372">
    <property type="entry name" value="YidB"/>
</dbReference>
<evidence type="ECO:0000313" key="1">
    <source>
        <dbReference type="EMBL" id="MFC7288545.1"/>
    </source>
</evidence>
<dbReference type="Proteomes" id="UP001596542">
    <property type="component" value="Unassembled WGS sequence"/>
</dbReference>
<sequence>MGLLDQLAGQVMGSLGAQKQDPVPQGDLMGSIMELVNQAGGVQGLLEKLQSGGLAEQVASWIGTGENQPVSGDQIKDALGADNIQQIAQQAGIAPEHATTGLAQLLPQIIDQLTPNGQVPQGDDLLQQGLGLLKGKFFG</sequence>
<comment type="caution">
    <text evidence="1">The sequence shown here is derived from an EMBL/GenBank/DDBJ whole genome shotgun (WGS) entry which is preliminary data.</text>
</comment>
<dbReference type="SUPFAM" id="SSF140804">
    <property type="entry name" value="YidB-like"/>
    <property type="match status" value="1"/>
</dbReference>
<dbReference type="InterPro" id="IPR027405">
    <property type="entry name" value="YidB-like"/>
</dbReference>
<keyword evidence="2" id="KW-1185">Reference proteome</keyword>
<proteinExistence type="predicted"/>
<reference evidence="2" key="1">
    <citation type="journal article" date="2019" name="Int. J. Syst. Evol. Microbiol.">
        <title>The Global Catalogue of Microorganisms (GCM) 10K type strain sequencing project: providing services to taxonomists for standard genome sequencing and annotation.</title>
        <authorList>
            <consortium name="The Broad Institute Genomics Platform"/>
            <consortium name="The Broad Institute Genome Sequencing Center for Infectious Disease"/>
            <person name="Wu L."/>
            <person name="Ma J."/>
        </authorList>
    </citation>
    <scope>NUCLEOTIDE SEQUENCE [LARGE SCALE GENOMIC DNA]</scope>
    <source>
        <strain evidence="2">KACC 12508</strain>
    </source>
</reference>
<gene>
    <name evidence="1" type="ORF">ACFQPC_10905</name>
</gene>
<dbReference type="Gene3D" id="1.10.10.690">
    <property type="entry name" value="YidB-like"/>
    <property type="match status" value="1"/>
</dbReference>
<dbReference type="EMBL" id="JBHTBU010000002">
    <property type="protein sequence ID" value="MFC7288545.1"/>
    <property type="molecule type" value="Genomic_DNA"/>
</dbReference>
<dbReference type="RefSeq" id="WP_382271927.1">
    <property type="nucleotide sequence ID" value="NZ_JBHTBU010000002.1"/>
</dbReference>
<organism evidence="1 2">
    <name type="scientific">Herminiimonas glaciei</name>
    <dbReference type="NCBI Taxonomy" id="523788"/>
    <lineage>
        <taxon>Bacteria</taxon>
        <taxon>Pseudomonadati</taxon>
        <taxon>Pseudomonadota</taxon>
        <taxon>Betaproteobacteria</taxon>
        <taxon>Burkholderiales</taxon>
        <taxon>Oxalobacteraceae</taxon>
        <taxon>Herminiimonas</taxon>
    </lineage>
</organism>
<name>A0ABW2ICD4_9BURK</name>
<dbReference type="Pfam" id="PF20159">
    <property type="entry name" value="YidB"/>
    <property type="match status" value="1"/>
</dbReference>
<accession>A0ABW2ICD4</accession>
<evidence type="ECO:0000313" key="2">
    <source>
        <dbReference type="Proteomes" id="UP001596542"/>
    </source>
</evidence>
<protein>
    <submittedName>
        <fullName evidence="1">YidB family protein</fullName>
    </submittedName>
</protein>